<dbReference type="InterPro" id="IPR002889">
    <property type="entry name" value="WSC_carb-bd"/>
</dbReference>
<comment type="caution">
    <text evidence="4">The sequence shown here is derived from an EMBL/GenBank/DDBJ whole genome shotgun (WGS) entry which is preliminary data.</text>
</comment>
<reference evidence="4" key="1">
    <citation type="journal article" date="2023" name="Mol. Phylogenet. Evol.">
        <title>Genome-scale phylogeny and comparative genomics of the fungal order Sordariales.</title>
        <authorList>
            <person name="Hensen N."/>
            <person name="Bonometti L."/>
            <person name="Westerberg I."/>
            <person name="Brannstrom I.O."/>
            <person name="Guillou S."/>
            <person name="Cros-Aarteil S."/>
            <person name="Calhoun S."/>
            <person name="Haridas S."/>
            <person name="Kuo A."/>
            <person name="Mondo S."/>
            <person name="Pangilinan J."/>
            <person name="Riley R."/>
            <person name="LaButti K."/>
            <person name="Andreopoulos B."/>
            <person name="Lipzen A."/>
            <person name="Chen C."/>
            <person name="Yan M."/>
            <person name="Daum C."/>
            <person name="Ng V."/>
            <person name="Clum A."/>
            <person name="Steindorff A."/>
            <person name="Ohm R.A."/>
            <person name="Martin F."/>
            <person name="Silar P."/>
            <person name="Natvig D.O."/>
            <person name="Lalanne C."/>
            <person name="Gautier V."/>
            <person name="Ament-Velasquez S.L."/>
            <person name="Kruys A."/>
            <person name="Hutchinson M.I."/>
            <person name="Powell A.J."/>
            <person name="Barry K."/>
            <person name="Miller A.N."/>
            <person name="Grigoriev I.V."/>
            <person name="Debuchy R."/>
            <person name="Gladieux P."/>
            <person name="Hiltunen Thoren M."/>
            <person name="Johannesson H."/>
        </authorList>
    </citation>
    <scope>NUCLEOTIDE SEQUENCE</scope>
    <source>
        <strain evidence="4">CBS 168.71</strain>
    </source>
</reference>
<feature type="region of interest" description="Disordered" evidence="1">
    <location>
        <begin position="150"/>
        <end position="190"/>
    </location>
</feature>
<dbReference type="EMBL" id="JAUEPN010000001">
    <property type="protein sequence ID" value="KAK3300574.1"/>
    <property type="molecule type" value="Genomic_DNA"/>
</dbReference>
<protein>
    <recommendedName>
        <fullName evidence="3">WSC domain-containing protein</fullName>
    </recommendedName>
</protein>
<evidence type="ECO:0000256" key="1">
    <source>
        <dbReference type="SAM" id="MobiDB-lite"/>
    </source>
</evidence>
<reference evidence="4" key="2">
    <citation type="submission" date="2023-06" db="EMBL/GenBank/DDBJ databases">
        <authorList>
            <consortium name="Lawrence Berkeley National Laboratory"/>
            <person name="Haridas S."/>
            <person name="Hensen N."/>
            <person name="Bonometti L."/>
            <person name="Westerberg I."/>
            <person name="Brannstrom I.O."/>
            <person name="Guillou S."/>
            <person name="Cros-Aarteil S."/>
            <person name="Calhoun S."/>
            <person name="Kuo A."/>
            <person name="Mondo S."/>
            <person name="Pangilinan J."/>
            <person name="Riley R."/>
            <person name="Labutti K."/>
            <person name="Andreopoulos B."/>
            <person name="Lipzen A."/>
            <person name="Chen C."/>
            <person name="Yanf M."/>
            <person name="Daum C."/>
            <person name="Ng V."/>
            <person name="Clum A."/>
            <person name="Steindorff A."/>
            <person name="Ohm R."/>
            <person name="Martin F."/>
            <person name="Silar P."/>
            <person name="Natvig D."/>
            <person name="Lalanne C."/>
            <person name="Gautier V."/>
            <person name="Ament-Velasquez S.L."/>
            <person name="Kruys A."/>
            <person name="Hutchinson M.I."/>
            <person name="Powell A.J."/>
            <person name="Barry K."/>
            <person name="Miller A.N."/>
            <person name="Grigoriev I.V."/>
            <person name="Debuchy R."/>
            <person name="Gladieux P."/>
            <person name="Thoren M.H."/>
            <person name="Johannesson H."/>
        </authorList>
    </citation>
    <scope>NUCLEOTIDE SEQUENCE</scope>
    <source>
        <strain evidence="4">CBS 168.71</strain>
    </source>
</reference>
<keyword evidence="5" id="KW-1185">Reference proteome</keyword>
<keyword evidence="2" id="KW-1133">Transmembrane helix</keyword>
<accession>A0AAE0LXR3</accession>
<proteinExistence type="predicted"/>
<evidence type="ECO:0000259" key="3">
    <source>
        <dbReference type="PROSITE" id="PS51212"/>
    </source>
</evidence>
<evidence type="ECO:0000313" key="4">
    <source>
        <dbReference type="EMBL" id="KAK3300574.1"/>
    </source>
</evidence>
<dbReference type="Proteomes" id="UP001278766">
    <property type="component" value="Unassembled WGS sequence"/>
</dbReference>
<feature type="compositionally biased region" description="Low complexity" evidence="1">
    <location>
        <begin position="150"/>
        <end position="188"/>
    </location>
</feature>
<evidence type="ECO:0000313" key="5">
    <source>
        <dbReference type="Proteomes" id="UP001278766"/>
    </source>
</evidence>
<dbReference type="Pfam" id="PF01822">
    <property type="entry name" value="WSC"/>
    <property type="match status" value="1"/>
</dbReference>
<feature type="region of interest" description="Disordered" evidence="1">
    <location>
        <begin position="56"/>
        <end position="99"/>
    </location>
</feature>
<sequence length="304" mass="32232">MLHGLDDGSNLPIPNRERNNGGSLIVWSGHPQGAALPPWSKPSSEDHVDLLRKLESCQASQPSQPSPGQSYPGQTSPGPSYAGQSGPPPSDLGGERRTSRSRPKLPIIILSFVLFLVIAALIVVGTLLGTRISKLENTIPPLAVATATNSAAGNDNNNNDNNSNLPSSSATDNPNPSSTSTSIPNASYIPPPPAPANIQVTGWTHLGCYYDSEVRVLPEAFVSSVNMTNEACAEHCTSDGRRTRNFGTQVAVQCYCGTATAAVLASRRAPDWMCSRQCGGRWGIAENCGGNWVLSLWERDGDEE</sequence>
<feature type="transmembrane region" description="Helical" evidence="2">
    <location>
        <begin position="105"/>
        <end position="128"/>
    </location>
</feature>
<feature type="compositionally biased region" description="Low complexity" evidence="1">
    <location>
        <begin position="60"/>
        <end position="80"/>
    </location>
</feature>
<dbReference type="SMART" id="SM00321">
    <property type="entry name" value="WSC"/>
    <property type="match status" value="1"/>
</dbReference>
<keyword evidence="2" id="KW-0472">Membrane</keyword>
<organism evidence="4 5">
    <name type="scientific">Chaetomium fimeti</name>
    <dbReference type="NCBI Taxonomy" id="1854472"/>
    <lineage>
        <taxon>Eukaryota</taxon>
        <taxon>Fungi</taxon>
        <taxon>Dikarya</taxon>
        <taxon>Ascomycota</taxon>
        <taxon>Pezizomycotina</taxon>
        <taxon>Sordariomycetes</taxon>
        <taxon>Sordariomycetidae</taxon>
        <taxon>Sordariales</taxon>
        <taxon>Chaetomiaceae</taxon>
        <taxon>Chaetomium</taxon>
    </lineage>
</organism>
<dbReference type="GeneID" id="87835984"/>
<evidence type="ECO:0000256" key="2">
    <source>
        <dbReference type="SAM" id="Phobius"/>
    </source>
</evidence>
<name>A0AAE0LXR3_9PEZI</name>
<feature type="region of interest" description="Disordered" evidence="1">
    <location>
        <begin position="1"/>
        <end position="29"/>
    </location>
</feature>
<feature type="domain" description="WSC" evidence="3">
    <location>
        <begin position="202"/>
        <end position="300"/>
    </location>
</feature>
<dbReference type="AlphaFoldDB" id="A0AAE0LXR3"/>
<keyword evidence="2" id="KW-0812">Transmembrane</keyword>
<dbReference type="RefSeq" id="XP_062664088.1">
    <property type="nucleotide sequence ID" value="XM_062799036.1"/>
</dbReference>
<gene>
    <name evidence="4" type="ORF">B0H64DRAFT_18948</name>
</gene>
<dbReference type="PROSITE" id="PS51212">
    <property type="entry name" value="WSC"/>
    <property type="match status" value="1"/>
</dbReference>